<dbReference type="EMBL" id="JBBCAQ010000016">
    <property type="protein sequence ID" value="KAK7597925.1"/>
    <property type="molecule type" value="Genomic_DNA"/>
</dbReference>
<dbReference type="InterPro" id="IPR020846">
    <property type="entry name" value="MFS_dom"/>
</dbReference>
<comment type="subcellular location">
    <subcellularLocation>
        <location evidence="1">Membrane</location>
        <topology evidence="1">Multi-pass membrane protein</topology>
    </subcellularLocation>
</comment>
<accession>A0AAN9TJJ6</accession>
<dbReference type="AlphaFoldDB" id="A0AAN9TJJ6"/>
<feature type="transmembrane region" description="Helical" evidence="5">
    <location>
        <begin position="265"/>
        <end position="294"/>
    </location>
</feature>
<proteinExistence type="predicted"/>
<reference evidence="7 8" key="1">
    <citation type="submission" date="2024-03" db="EMBL/GenBank/DDBJ databases">
        <title>Adaptation during the transition from Ophiocordyceps entomopathogen to insect associate is accompanied by gene loss and intensified selection.</title>
        <authorList>
            <person name="Ward C.M."/>
            <person name="Onetto C.A."/>
            <person name="Borneman A.R."/>
        </authorList>
    </citation>
    <scope>NUCLEOTIDE SEQUENCE [LARGE SCALE GENOMIC DNA]</scope>
    <source>
        <strain evidence="7">AWRI1</strain>
        <tissue evidence="7">Single Adult Female</tissue>
    </source>
</reference>
<dbReference type="InterPro" id="IPR036259">
    <property type="entry name" value="MFS_trans_sf"/>
</dbReference>
<dbReference type="Gene3D" id="1.20.1250.20">
    <property type="entry name" value="MFS general substrate transporter like domains"/>
    <property type="match status" value="1"/>
</dbReference>
<feature type="transmembrane region" description="Helical" evidence="5">
    <location>
        <begin position="107"/>
        <end position="128"/>
    </location>
</feature>
<evidence type="ECO:0000256" key="4">
    <source>
        <dbReference type="ARBA" id="ARBA00023136"/>
    </source>
</evidence>
<name>A0AAN9TJJ6_9HEMI</name>
<feature type="transmembrane region" description="Helical" evidence="5">
    <location>
        <begin position="207"/>
        <end position="229"/>
    </location>
</feature>
<feature type="domain" description="Major facilitator superfamily (MFS) profile" evidence="6">
    <location>
        <begin position="1"/>
        <end position="298"/>
    </location>
</feature>
<keyword evidence="2 5" id="KW-0812">Transmembrane</keyword>
<keyword evidence="4 5" id="KW-0472">Membrane</keyword>
<feature type="transmembrane region" description="Helical" evidence="5">
    <location>
        <begin position="144"/>
        <end position="166"/>
    </location>
</feature>
<evidence type="ECO:0000256" key="1">
    <source>
        <dbReference type="ARBA" id="ARBA00004141"/>
    </source>
</evidence>
<protein>
    <recommendedName>
        <fullName evidence="6">Major facilitator superfamily (MFS) profile domain-containing protein</fullName>
    </recommendedName>
</protein>
<evidence type="ECO:0000256" key="3">
    <source>
        <dbReference type="ARBA" id="ARBA00022989"/>
    </source>
</evidence>
<dbReference type="Pfam" id="PF00083">
    <property type="entry name" value="Sugar_tr"/>
    <property type="match status" value="1"/>
</dbReference>
<dbReference type="InterPro" id="IPR005828">
    <property type="entry name" value="MFS_sugar_transport-like"/>
</dbReference>
<dbReference type="SUPFAM" id="SSF103473">
    <property type="entry name" value="MFS general substrate transporter"/>
    <property type="match status" value="1"/>
</dbReference>
<dbReference type="GO" id="GO:0016020">
    <property type="term" value="C:membrane"/>
    <property type="evidence" value="ECO:0007669"/>
    <property type="project" value="UniProtKB-SubCell"/>
</dbReference>
<evidence type="ECO:0000259" key="6">
    <source>
        <dbReference type="PROSITE" id="PS50850"/>
    </source>
</evidence>
<feature type="transmembrane region" description="Helical" evidence="5">
    <location>
        <begin position="241"/>
        <end position="259"/>
    </location>
</feature>
<dbReference type="InterPro" id="IPR050549">
    <property type="entry name" value="MFS_Trehalose_Transporter"/>
</dbReference>
<dbReference type="PANTHER" id="PTHR48021">
    <property type="match status" value="1"/>
</dbReference>
<keyword evidence="8" id="KW-1185">Reference proteome</keyword>
<gene>
    <name evidence="7" type="ORF">V9T40_014881</name>
</gene>
<dbReference type="GO" id="GO:0022857">
    <property type="term" value="F:transmembrane transporter activity"/>
    <property type="evidence" value="ECO:0007669"/>
    <property type="project" value="InterPro"/>
</dbReference>
<feature type="transmembrane region" description="Helical" evidence="5">
    <location>
        <begin position="15"/>
        <end position="35"/>
    </location>
</feature>
<dbReference type="Proteomes" id="UP001367676">
    <property type="component" value="Unassembled WGS sequence"/>
</dbReference>
<feature type="transmembrane region" description="Helical" evidence="5">
    <location>
        <begin position="173"/>
        <end position="195"/>
    </location>
</feature>
<dbReference type="PANTHER" id="PTHR48021:SF24">
    <property type="entry name" value="MAJOR FACILITATOR SUPERFAMILY (MFS) PROFILE DOMAIN-CONTAINING PROTEIN"/>
    <property type="match status" value="1"/>
</dbReference>
<evidence type="ECO:0000256" key="2">
    <source>
        <dbReference type="ARBA" id="ARBA00022692"/>
    </source>
</evidence>
<sequence>MVLVYLAGCFLHWRTVAWINISFVLLPLVLMYLFSPESPTWLVSRGRNEDALKACKIVSMDKGKDIVHQRRVRLLEREHERNAIKPSTSQISKIFSVLREPTVYKPFCILTMCFFFQQMSGIYIFIFYTVEFFKKIDGGGVDSYLMSVVVALIRMFVGFITSQLLYKFGRRILCLSSLTSMAVIMFISGSVALFVNLHYLEREWLKVPIFGILLYICMSTMGLLSVPWTMTAEMYPMHVRGVMQGMSVCIAHVIMFGVIKSYYTLLAWLGGVAGLLLFYSAVCVVGLVFLYVFLPETHNKTLEEIADYFAHNSVYITRRKSLYDDRFPVKTVDDTENGHV</sequence>
<dbReference type="PROSITE" id="PS50850">
    <property type="entry name" value="MFS"/>
    <property type="match status" value="1"/>
</dbReference>
<evidence type="ECO:0000313" key="8">
    <source>
        <dbReference type="Proteomes" id="UP001367676"/>
    </source>
</evidence>
<comment type="caution">
    <text evidence="7">The sequence shown here is derived from an EMBL/GenBank/DDBJ whole genome shotgun (WGS) entry which is preliminary data.</text>
</comment>
<evidence type="ECO:0000256" key="5">
    <source>
        <dbReference type="SAM" id="Phobius"/>
    </source>
</evidence>
<organism evidence="7 8">
    <name type="scientific">Parthenolecanium corni</name>
    <dbReference type="NCBI Taxonomy" id="536013"/>
    <lineage>
        <taxon>Eukaryota</taxon>
        <taxon>Metazoa</taxon>
        <taxon>Ecdysozoa</taxon>
        <taxon>Arthropoda</taxon>
        <taxon>Hexapoda</taxon>
        <taxon>Insecta</taxon>
        <taxon>Pterygota</taxon>
        <taxon>Neoptera</taxon>
        <taxon>Paraneoptera</taxon>
        <taxon>Hemiptera</taxon>
        <taxon>Sternorrhyncha</taxon>
        <taxon>Coccoidea</taxon>
        <taxon>Coccidae</taxon>
        <taxon>Parthenolecanium</taxon>
    </lineage>
</organism>
<evidence type="ECO:0000313" key="7">
    <source>
        <dbReference type="EMBL" id="KAK7597925.1"/>
    </source>
</evidence>
<keyword evidence="3 5" id="KW-1133">Transmembrane helix</keyword>